<comment type="caution">
    <text evidence="2">The sequence shown here is derived from an EMBL/GenBank/DDBJ whole genome shotgun (WGS) entry which is preliminary data.</text>
</comment>
<dbReference type="AlphaFoldDB" id="A0A9W8KWF9"/>
<proteinExistence type="predicted"/>
<protein>
    <submittedName>
        <fullName evidence="2">Vacuolar protein-sorting-associated protein 24</fullName>
    </submittedName>
</protein>
<organism evidence="2 3">
    <name type="scientific">Coemansia spiralis</name>
    <dbReference type="NCBI Taxonomy" id="417178"/>
    <lineage>
        <taxon>Eukaryota</taxon>
        <taxon>Fungi</taxon>
        <taxon>Fungi incertae sedis</taxon>
        <taxon>Zoopagomycota</taxon>
        <taxon>Kickxellomycotina</taxon>
        <taxon>Kickxellomycetes</taxon>
        <taxon>Kickxellales</taxon>
        <taxon>Kickxellaceae</taxon>
        <taxon>Coemansia</taxon>
    </lineage>
</organism>
<sequence>MFNIFGSKPSPDKIVSKWCSEIRTQQRGLDRQLRGIEMEEMKVKRSIKQLAKKGDVGSCKILAKELVRSRKQKDRLVTSKAQLNSISLELKHQLSTLKVAGSLQKSTNVMKSVNQLMSVPQLQRTLMEMSKEMMKAGIIDEMTEDMLESIDDADIEEEAEEEVDKVLAEVTEGMLGTLKPINVANKPAERANAAEVSEEEAEIDLDDMNQRLSALRS</sequence>
<evidence type="ECO:0000313" key="2">
    <source>
        <dbReference type="EMBL" id="KAJ2672520.1"/>
    </source>
</evidence>
<dbReference type="EMBL" id="JANBTW010000081">
    <property type="protein sequence ID" value="KAJ2672520.1"/>
    <property type="molecule type" value="Genomic_DNA"/>
</dbReference>
<dbReference type="Pfam" id="PF03357">
    <property type="entry name" value="Snf7"/>
    <property type="match status" value="1"/>
</dbReference>
<dbReference type="Gene3D" id="6.10.140.1230">
    <property type="match status" value="1"/>
</dbReference>
<dbReference type="GO" id="GO:0007034">
    <property type="term" value="P:vacuolar transport"/>
    <property type="evidence" value="ECO:0007669"/>
    <property type="project" value="InterPro"/>
</dbReference>
<evidence type="ECO:0000256" key="1">
    <source>
        <dbReference type="SAM" id="MobiDB-lite"/>
    </source>
</evidence>
<evidence type="ECO:0000313" key="3">
    <source>
        <dbReference type="Proteomes" id="UP001151518"/>
    </source>
</evidence>
<feature type="region of interest" description="Disordered" evidence="1">
    <location>
        <begin position="188"/>
        <end position="217"/>
    </location>
</feature>
<accession>A0A9W8KWF9</accession>
<feature type="compositionally biased region" description="Acidic residues" evidence="1">
    <location>
        <begin position="196"/>
        <end position="207"/>
    </location>
</feature>
<dbReference type="PANTHER" id="PTHR10476">
    <property type="entry name" value="CHARGED MULTIVESICULAR BODY PROTEIN"/>
    <property type="match status" value="1"/>
</dbReference>
<reference evidence="2" key="1">
    <citation type="submission" date="2022-07" db="EMBL/GenBank/DDBJ databases">
        <title>Phylogenomic reconstructions and comparative analyses of Kickxellomycotina fungi.</title>
        <authorList>
            <person name="Reynolds N.K."/>
            <person name="Stajich J.E."/>
            <person name="Barry K."/>
            <person name="Grigoriev I.V."/>
            <person name="Crous P."/>
            <person name="Smith M.E."/>
        </authorList>
    </citation>
    <scope>NUCLEOTIDE SEQUENCE</scope>
    <source>
        <strain evidence="2">NRRL 3115</strain>
    </source>
</reference>
<name>A0A9W8KWF9_9FUNG</name>
<dbReference type="Proteomes" id="UP001151518">
    <property type="component" value="Unassembled WGS sequence"/>
</dbReference>
<gene>
    <name evidence="2" type="primary">VPS24</name>
    <name evidence="2" type="ORF">GGI25_005075</name>
</gene>
<dbReference type="InterPro" id="IPR005024">
    <property type="entry name" value="Snf7_fam"/>
</dbReference>
<dbReference type="OrthoDB" id="2329734at2759"/>